<dbReference type="eggNOG" id="ENOG503349P">
    <property type="taxonomic scope" value="Bacteria"/>
</dbReference>
<keyword evidence="2" id="KW-1133">Transmembrane helix</keyword>
<keyword evidence="2" id="KW-0472">Membrane</keyword>
<name>Q2J5Y9_FRACC</name>
<dbReference type="HOGENOM" id="CLU_090638_0_1_11"/>
<evidence type="ECO:0000313" key="3">
    <source>
        <dbReference type="EMBL" id="ABD13303.1"/>
    </source>
</evidence>
<proteinExistence type="predicted"/>
<dbReference type="KEGG" id="fra:Francci3_3953"/>
<gene>
    <name evidence="3" type="ordered locus">Francci3_3953</name>
</gene>
<dbReference type="RefSeq" id="WP_011438327.1">
    <property type="nucleotide sequence ID" value="NC_007777.1"/>
</dbReference>
<dbReference type="AlphaFoldDB" id="Q2J5Y9"/>
<feature type="transmembrane region" description="Helical" evidence="2">
    <location>
        <begin position="89"/>
        <end position="110"/>
    </location>
</feature>
<evidence type="ECO:0000256" key="1">
    <source>
        <dbReference type="SAM" id="MobiDB-lite"/>
    </source>
</evidence>
<evidence type="ECO:0000256" key="2">
    <source>
        <dbReference type="SAM" id="Phobius"/>
    </source>
</evidence>
<dbReference type="Proteomes" id="UP000001937">
    <property type="component" value="Chromosome"/>
</dbReference>
<feature type="region of interest" description="Disordered" evidence="1">
    <location>
        <begin position="1"/>
        <end position="35"/>
    </location>
</feature>
<evidence type="ECO:0000313" key="4">
    <source>
        <dbReference type="Proteomes" id="UP000001937"/>
    </source>
</evidence>
<evidence type="ECO:0008006" key="5">
    <source>
        <dbReference type="Google" id="ProtNLM"/>
    </source>
</evidence>
<dbReference type="EMBL" id="CP000249">
    <property type="protein sequence ID" value="ABD13303.1"/>
    <property type="molecule type" value="Genomic_DNA"/>
</dbReference>
<sequence>MTETRAAGGQAAEGRSAGGGVPAEPGGRPAGLSEPPPDRLNRVALVGIGLLCLAAGVLALLVGAGAFGNDVADEAVLDADTRSYPTSHAWFWLVVGIGSGLVVLLALGWLRAQTALAARRRGLYVTDDALGGVHLSAAALTDAVEDDVLGIVGVEAVRAVLRGRREPVLEIAVTVVPGPGVAGVLDDIRGPVLHRARTAVGRPRLPAKVEVRPAATIRPQVR</sequence>
<accession>Q2J5Y9</accession>
<reference evidence="3 4" key="1">
    <citation type="journal article" date="2007" name="Genome Res.">
        <title>Genome characteristics of facultatively symbiotic Frankia sp. strains reflect host range and host plant biogeography.</title>
        <authorList>
            <person name="Normand P."/>
            <person name="Lapierre P."/>
            <person name="Tisa L.S."/>
            <person name="Gogarten J.P."/>
            <person name="Alloisio N."/>
            <person name="Bagnarol E."/>
            <person name="Bassi C.A."/>
            <person name="Berry A.M."/>
            <person name="Bickhart D.M."/>
            <person name="Choisne N."/>
            <person name="Couloux A."/>
            <person name="Cournoyer B."/>
            <person name="Cruveiller S."/>
            <person name="Daubin V."/>
            <person name="Demange N."/>
            <person name="Francino M.P."/>
            <person name="Goltsman E."/>
            <person name="Huang Y."/>
            <person name="Kopp O.R."/>
            <person name="Labarre L."/>
            <person name="Lapidus A."/>
            <person name="Lavire C."/>
            <person name="Marechal J."/>
            <person name="Martinez M."/>
            <person name="Mastronunzio J.E."/>
            <person name="Mullin B.C."/>
            <person name="Niemann J."/>
            <person name="Pujic P."/>
            <person name="Rawnsley T."/>
            <person name="Rouy Z."/>
            <person name="Schenowitz C."/>
            <person name="Sellstedt A."/>
            <person name="Tavares F."/>
            <person name="Tomkins J.P."/>
            <person name="Vallenet D."/>
            <person name="Valverde C."/>
            <person name="Wall L.G."/>
            <person name="Wang Y."/>
            <person name="Medigue C."/>
            <person name="Benson D.R."/>
        </authorList>
    </citation>
    <scope>NUCLEOTIDE SEQUENCE [LARGE SCALE GENOMIC DNA]</scope>
    <source>
        <strain evidence="4">DSM 45818 / CECT 9043 / CcI3</strain>
    </source>
</reference>
<dbReference type="STRING" id="106370.Francci3_3953"/>
<keyword evidence="2" id="KW-0812">Transmembrane</keyword>
<feature type="transmembrane region" description="Helical" evidence="2">
    <location>
        <begin position="43"/>
        <end position="69"/>
    </location>
</feature>
<keyword evidence="4" id="KW-1185">Reference proteome</keyword>
<organism evidence="3 4">
    <name type="scientific">Frankia casuarinae (strain DSM 45818 / CECT 9043 / HFP020203 / CcI3)</name>
    <dbReference type="NCBI Taxonomy" id="106370"/>
    <lineage>
        <taxon>Bacteria</taxon>
        <taxon>Bacillati</taxon>
        <taxon>Actinomycetota</taxon>
        <taxon>Actinomycetes</taxon>
        <taxon>Frankiales</taxon>
        <taxon>Frankiaceae</taxon>
        <taxon>Frankia</taxon>
    </lineage>
</organism>
<protein>
    <recommendedName>
        <fullName evidence="5">Alkaline shock response membrane anchor protein AmaP</fullName>
    </recommendedName>
</protein>